<feature type="coiled-coil region" evidence="1">
    <location>
        <begin position="219"/>
        <end position="364"/>
    </location>
</feature>
<dbReference type="RefSeq" id="WP_231475886.1">
    <property type="nucleotide sequence ID" value="NZ_CABMAB010000024.1"/>
</dbReference>
<evidence type="ECO:0000313" key="3">
    <source>
        <dbReference type="Proteomes" id="UP000077428"/>
    </source>
</evidence>
<keyword evidence="3" id="KW-1185">Reference proteome</keyword>
<organism evidence="2 3">
    <name type="scientific">Methanobrevibacter oralis</name>
    <dbReference type="NCBI Taxonomy" id="66851"/>
    <lineage>
        <taxon>Archaea</taxon>
        <taxon>Methanobacteriati</taxon>
        <taxon>Methanobacteriota</taxon>
        <taxon>Methanomada group</taxon>
        <taxon>Methanobacteria</taxon>
        <taxon>Methanobacteriales</taxon>
        <taxon>Methanobacteriaceae</taxon>
        <taxon>Methanobrevibacter</taxon>
    </lineage>
</organism>
<keyword evidence="1" id="KW-0175">Coiled coil</keyword>
<gene>
    <name evidence="2" type="primary">smc_1</name>
    <name evidence="2" type="ORF">MBORA_02240</name>
</gene>
<dbReference type="EMBL" id="LWMU01000042">
    <property type="protein sequence ID" value="KZX13895.1"/>
    <property type="molecule type" value="Genomic_DNA"/>
</dbReference>
<dbReference type="AlphaFoldDB" id="A0A166BWU7"/>
<feature type="coiled-coil region" evidence="1">
    <location>
        <begin position="131"/>
        <end position="190"/>
    </location>
</feature>
<dbReference type="PATRIC" id="fig|66851.6.peg.273"/>
<protein>
    <submittedName>
        <fullName evidence="2">Chromosome partition protein Smc</fullName>
    </submittedName>
</protein>
<dbReference type="Gene3D" id="1.10.287.1490">
    <property type="match status" value="1"/>
</dbReference>
<accession>A0A166BWU7</accession>
<comment type="caution">
    <text evidence="2">The sequence shown here is derived from an EMBL/GenBank/DDBJ whole genome shotgun (WGS) entry which is preliminary data.</text>
</comment>
<reference evidence="3" key="1">
    <citation type="journal article" date="2016" name="Genome Announc.">
        <title>Draft Genome Sequences of Methanobrevibacter curvatus DSM11111, Methanobrevibacter cuticularis DSM11139, Methanobrevibacter filiformis DSM11501, and Methanobrevibacter oralis DSM7256.</title>
        <authorList>
            <person name="Poehlein A."/>
            <person name="Seedorf H."/>
        </authorList>
    </citation>
    <scope>NUCLEOTIDE SEQUENCE [LARGE SCALE GENOMIC DNA]</scope>
    <source>
        <strain evidence="3">DSM 7256 / JCM 30027 / ZR</strain>
    </source>
</reference>
<sequence length="379" mass="42936">MSDDKPINSMYGSKIKLNLNKIKDSSKDDVVEDSKDVTLNNDVVVEDNVPDVPVEDEVVVDSVDGDDVVDVPVEDEVVVDSVDGDDVVDVPVEDEVVVDSVDGDDVVDETNIKTDSNEFKTNLDSNQNKDYKILMDLKSKLKERENKLNNQSGELNYLTNKVIPKLKKENSELKKLKNELTIALENSTKKYFNQLDINADLSDRVGKLGADGAVNKIKLDKLESEMESIKDKYESKIGQYKSKIDSLSLNRLDSLKENNIKLNKEIKSLELEISNHIEENKKLNSEVHDLRNKLIDVGSYKDDVDKKTNKKITDLENEINSLKTQLKVKESSYDKLSNESQKTISNLRKQVNKLEKIIDKQSNRGLFDRISNKSVKLDD</sequence>
<evidence type="ECO:0000313" key="2">
    <source>
        <dbReference type="EMBL" id="KZX13895.1"/>
    </source>
</evidence>
<dbReference type="Proteomes" id="UP000077428">
    <property type="component" value="Unassembled WGS sequence"/>
</dbReference>
<name>A0A166BWU7_METOA</name>
<proteinExistence type="predicted"/>
<evidence type="ECO:0000256" key="1">
    <source>
        <dbReference type="SAM" id="Coils"/>
    </source>
</evidence>